<comment type="caution">
    <text evidence="1">The sequence shown here is derived from an EMBL/GenBank/DDBJ whole genome shotgun (WGS) entry which is preliminary data.</text>
</comment>
<dbReference type="EMBL" id="CAJVQC010134382">
    <property type="protein sequence ID" value="CAG8842483.1"/>
    <property type="molecule type" value="Genomic_DNA"/>
</dbReference>
<proteinExistence type="predicted"/>
<evidence type="ECO:0000313" key="1">
    <source>
        <dbReference type="EMBL" id="CAG8842483.1"/>
    </source>
</evidence>
<reference evidence="1" key="1">
    <citation type="submission" date="2021-06" db="EMBL/GenBank/DDBJ databases">
        <authorList>
            <person name="Kallberg Y."/>
            <person name="Tangrot J."/>
            <person name="Rosling A."/>
        </authorList>
    </citation>
    <scope>NUCLEOTIDE SEQUENCE</scope>
    <source>
        <strain evidence="1">MA461A</strain>
    </source>
</reference>
<organism evidence="1 2">
    <name type="scientific">Racocetra persica</name>
    <dbReference type="NCBI Taxonomy" id="160502"/>
    <lineage>
        <taxon>Eukaryota</taxon>
        <taxon>Fungi</taxon>
        <taxon>Fungi incertae sedis</taxon>
        <taxon>Mucoromycota</taxon>
        <taxon>Glomeromycotina</taxon>
        <taxon>Glomeromycetes</taxon>
        <taxon>Diversisporales</taxon>
        <taxon>Gigasporaceae</taxon>
        <taxon>Racocetra</taxon>
    </lineage>
</organism>
<accession>A0ACA9SKI8</accession>
<name>A0ACA9SKI8_9GLOM</name>
<evidence type="ECO:0000313" key="2">
    <source>
        <dbReference type="Proteomes" id="UP000789920"/>
    </source>
</evidence>
<sequence length="195" mass="22655">SRQEIQTYAMADSQILDPKNGSLIVAPTQDIILGIYYLTRNSSSSTDKILLYHEVSQIEKDYANRRIDYTTPFFIPLCLFNQILPPGFPYYINDLNYYNKHQNSPAPEDIVELPFSSRPEEISQEEMVEFLDQLKDLGFAAATQSGISISLFDLPKITEKEQMLQQRFTKLSQLEEHHEQGFYNEEEFTKQKNNL</sequence>
<feature type="non-terminal residue" evidence="1">
    <location>
        <position position="1"/>
    </location>
</feature>
<gene>
    <name evidence="1" type="ORF">RPERSI_LOCUS32341</name>
</gene>
<dbReference type="Proteomes" id="UP000789920">
    <property type="component" value="Unassembled WGS sequence"/>
</dbReference>
<protein>
    <submittedName>
        <fullName evidence="1">12416_t:CDS:1</fullName>
    </submittedName>
</protein>
<keyword evidence="2" id="KW-1185">Reference proteome</keyword>